<protein>
    <submittedName>
        <fullName evidence="1">Uncharacterized protein</fullName>
    </submittedName>
</protein>
<proteinExistence type="predicted"/>
<evidence type="ECO:0000313" key="1">
    <source>
        <dbReference type="EMBL" id="PZM16576.1"/>
    </source>
</evidence>
<reference evidence="1 2" key="1">
    <citation type="submission" date="2018-06" db="EMBL/GenBank/DDBJ databases">
        <title>Carbapenemase-producing Acinetobacter spp. from environmental sources in an hospital from French Polynesia.</title>
        <authorList>
            <person name="Bonnin R.A."/>
            <person name="Levy M."/>
            <person name="Cuzon G."/>
            <person name="Dortet L."/>
            <person name="Naas T."/>
        </authorList>
    </citation>
    <scope>NUCLEOTIDE SEQUENCE [LARGE SCALE GENOMIC DNA]</scope>
    <source>
        <strain evidence="1 2">R10</strain>
    </source>
</reference>
<dbReference type="EMBL" id="QKWF01000098">
    <property type="protein sequence ID" value="PZM16576.1"/>
    <property type="molecule type" value="Genomic_DNA"/>
</dbReference>
<evidence type="ECO:0000313" key="2">
    <source>
        <dbReference type="Proteomes" id="UP000248662"/>
    </source>
</evidence>
<dbReference type="Proteomes" id="UP000248662">
    <property type="component" value="Unassembled WGS sequence"/>
</dbReference>
<gene>
    <name evidence="1" type="ORF">DOL94_10390</name>
</gene>
<comment type="caution">
    <text evidence="1">The sequence shown here is derived from an EMBL/GenBank/DDBJ whole genome shotgun (WGS) entry which is preliminary data.</text>
</comment>
<name>A0A3A4H6K9_ACIBA</name>
<sequence length="60" mass="6864">MKRIVLGHIVNLSMPLGFAESIPAEVPELELKMPKNLSYSIPREPEPWQGKGNRRKPRVK</sequence>
<accession>A0A3A4H6K9</accession>
<dbReference type="AlphaFoldDB" id="A0A3A4H6K9"/>
<organism evidence="1 2">
    <name type="scientific">Acinetobacter baumannii</name>
    <dbReference type="NCBI Taxonomy" id="470"/>
    <lineage>
        <taxon>Bacteria</taxon>
        <taxon>Pseudomonadati</taxon>
        <taxon>Pseudomonadota</taxon>
        <taxon>Gammaproteobacteria</taxon>
        <taxon>Moraxellales</taxon>
        <taxon>Moraxellaceae</taxon>
        <taxon>Acinetobacter</taxon>
        <taxon>Acinetobacter calcoaceticus/baumannii complex</taxon>
    </lineage>
</organism>